<accession>X1JRJ4</accession>
<dbReference type="EMBL" id="BARU01045872">
    <property type="protein sequence ID" value="GAH97371.1"/>
    <property type="molecule type" value="Genomic_DNA"/>
</dbReference>
<dbReference type="GO" id="GO:0016150">
    <property type="term" value="F:translation release factor activity, codon nonspecific"/>
    <property type="evidence" value="ECO:0007669"/>
    <property type="project" value="TreeGrafter"/>
</dbReference>
<dbReference type="InterPro" id="IPR027417">
    <property type="entry name" value="P-loop_NTPase"/>
</dbReference>
<evidence type="ECO:0000259" key="1">
    <source>
        <dbReference type="Pfam" id="PF00009"/>
    </source>
</evidence>
<dbReference type="Pfam" id="PF00009">
    <property type="entry name" value="GTP_EFTU"/>
    <property type="match status" value="1"/>
</dbReference>
<dbReference type="InterPro" id="IPR000795">
    <property type="entry name" value="T_Tr_GTP-bd_dom"/>
</dbReference>
<feature type="domain" description="Tr-type G" evidence="1">
    <location>
        <begin position="3"/>
        <end position="101"/>
    </location>
</feature>
<dbReference type="GO" id="GO:0003924">
    <property type="term" value="F:GTPase activity"/>
    <property type="evidence" value="ECO:0007669"/>
    <property type="project" value="InterPro"/>
</dbReference>
<feature type="non-terminal residue" evidence="2">
    <location>
        <position position="1"/>
    </location>
</feature>
<name>X1JRJ4_9ZZZZ</name>
<dbReference type="GO" id="GO:0005829">
    <property type="term" value="C:cytosol"/>
    <property type="evidence" value="ECO:0007669"/>
    <property type="project" value="TreeGrafter"/>
</dbReference>
<feature type="non-terminal residue" evidence="2">
    <location>
        <position position="140"/>
    </location>
</feature>
<dbReference type="PANTHER" id="PTHR43556:SF2">
    <property type="entry name" value="PEPTIDE CHAIN RELEASE FACTOR RF3"/>
    <property type="match status" value="1"/>
</dbReference>
<dbReference type="GO" id="GO:0005525">
    <property type="term" value="F:GTP binding"/>
    <property type="evidence" value="ECO:0007669"/>
    <property type="project" value="InterPro"/>
</dbReference>
<dbReference type="InterPro" id="IPR004548">
    <property type="entry name" value="PrfC"/>
</dbReference>
<proteinExistence type="predicted"/>
<evidence type="ECO:0000313" key="2">
    <source>
        <dbReference type="EMBL" id="GAH97371.1"/>
    </source>
</evidence>
<comment type="caution">
    <text evidence="2">The sequence shown here is derived from an EMBL/GenBank/DDBJ whole genome shotgun (WGS) entry which is preliminary data.</text>
</comment>
<protein>
    <recommendedName>
        <fullName evidence="1">Tr-type G domain-containing protein</fullName>
    </recommendedName>
</protein>
<organism evidence="2">
    <name type="scientific">marine sediment metagenome</name>
    <dbReference type="NCBI Taxonomy" id="412755"/>
    <lineage>
        <taxon>unclassified sequences</taxon>
        <taxon>metagenomes</taxon>
        <taxon>ecological metagenomes</taxon>
    </lineage>
</organism>
<dbReference type="AlphaFoldDB" id="X1JRJ4"/>
<dbReference type="SUPFAM" id="SSF52540">
    <property type="entry name" value="P-loop containing nucleoside triphosphate hydrolases"/>
    <property type="match status" value="1"/>
</dbReference>
<reference evidence="2" key="1">
    <citation type="journal article" date="2014" name="Front. Microbiol.">
        <title>High frequency of phylogenetically diverse reductive dehalogenase-homologous genes in deep subseafloor sedimentary metagenomes.</title>
        <authorList>
            <person name="Kawai M."/>
            <person name="Futagami T."/>
            <person name="Toyoda A."/>
            <person name="Takaki Y."/>
            <person name="Nishi S."/>
            <person name="Hori S."/>
            <person name="Arai W."/>
            <person name="Tsubouchi T."/>
            <person name="Morono Y."/>
            <person name="Uchiyama I."/>
            <person name="Ito T."/>
            <person name="Fujiyama A."/>
            <person name="Inagaki F."/>
            <person name="Takami H."/>
        </authorList>
    </citation>
    <scope>NUCLEOTIDE SEQUENCE</scope>
    <source>
        <strain evidence="2">Expedition CK06-06</strain>
    </source>
</reference>
<dbReference type="PANTHER" id="PTHR43556">
    <property type="entry name" value="PEPTIDE CHAIN RELEASE FACTOR RF3"/>
    <property type="match status" value="1"/>
</dbReference>
<dbReference type="Gene3D" id="3.40.50.300">
    <property type="entry name" value="P-loop containing nucleotide triphosphate hydrolases"/>
    <property type="match status" value="2"/>
</dbReference>
<sequence length="140" mass="14885">VEHNGKTINIIDTPGSPDFIGTSIKAIPAAETAIIVISAAAGIETITRKMFELATEAEKPRIIVVNKLDAENIHLPELVKSIQETFGLPCRCANMPAADNASVIDCIKNDSGESALGDVSKAHTELIESDSKDQKSQRCG</sequence>
<gene>
    <name evidence="2" type="ORF">S03H2_69431</name>
</gene>